<dbReference type="PANTHER" id="PTHR35526:SF3">
    <property type="entry name" value="ANTI-SIGMA-F FACTOR RSBW"/>
    <property type="match status" value="1"/>
</dbReference>
<dbReference type="EMBL" id="LGEM01000022">
    <property type="protein sequence ID" value="KUP97588.1"/>
    <property type="molecule type" value="Genomic_DNA"/>
</dbReference>
<dbReference type="PATRIC" id="fig|665004.4.peg.772"/>
<dbReference type="InterPro" id="IPR050267">
    <property type="entry name" value="Anti-sigma-factor_SerPK"/>
</dbReference>
<keyword evidence="1" id="KW-0808">Transferase</keyword>
<organism evidence="3 4">
    <name type="scientific">Thermobifida cellulosilytica TB100</name>
    <dbReference type="NCBI Taxonomy" id="665004"/>
    <lineage>
        <taxon>Bacteria</taxon>
        <taxon>Bacillati</taxon>
        <taxon>Actinomycetota</taxon>
        <taxon>Actinomycetes</taxon>
        <taxon>Streptosporangiales</taxon>
        <taxon>Nocardiopsidaceae</taxon>
        <taxon>Thermobifida</taxon>
    </lineage>
</organism>
<evidence type="ECO:0000256" key="1">
    <source>
        <dbReference type="ARBA" id="ARBA00022527"/>
    </source>
</evidence>
<name>A0A147KJZ4_THECS</name>
<dbReference type="Pfam" id="PF13581">
    <property type="entry name" value="HATPase_c_2"/>
    <property type="match status" value="1"/>
</dbReference>
<dbReference type="Proteomes" id="UP000074382">
    <property type="component" value="Unassembled WGS sequence"/>
</dbReference>
<reference evidence="4" key="1">
    <citation type="journal article" date="2017" name="Acta Aliment.">
        <title>Plant polysaccharide degrading enzyme system of Thermpbifida cellulosilytica TB100 revealed by de novo genome project data.</title>
        <authorList>
            <person name="Toth A."/>
            <person name="Baka E."/>
            <person name="Luzics S."/>
            <person name="Bata-Vidacs I."/>
            <person name="Nagy I."/>
            <person name="Balint B."/>
            <person name="Herceg R."/>
            <person name="Olasz F."/>
            <person name="Wilk T."/>
            <person name="Nagy T."/>
            <person name="Kriszt B."/>
            <person name="Nagy I."/>
            <person name="Kukolya J."/>
        </authorList>
    </citation>
    <scope>NUCLEOTIDE SEQUENCE [LARGE SCALE GENOMIC DNA]</scope>
    <source>
        <strain evidence="4">TB100</strain>
    </source>
</reference>
<keyword evidence="1" id="KW-0723">Serine/threonine-protein kinase</keyword>
<dbReference type="GO" id="GO:0004674">
    <property type="term" value="F:protein serine/threonine kinase activity"/>
    <property type="evidence" value="ECO:0007669"/>
    <property type="project" value="UniProtKB-KW"/>
</dbReference>
<dbReference type="PANTHER" id="PTHR35526">
    <property type="entry name" value="ANTI-SIGMA-F FACTOR RSBW-RELATED"/>
    <property type="match status" value="1"/>
</dbReference>
<keyword evidence="4" id="KW-1185">Reference proteome</keyword>
<dbReference type="RefSeq" id="WP_068753459.1">
    <property type="nucleotide sequence ID" value="NZ_KQ950180.1"/>
</dbReference>
<dbReference type="SUPFAM" id="SSF55874">
    <property type="entry name" value="ATPase domain of HSP90 chaperone/DNA topoisomerase II/histidine kinase"/>
    <property type="match status" value="1"/>
</dbReference>
<dbReference type="Gene3D" id="3.30.565.10">
    <property type="entry name" value="Histidine kinase-like ATPase, C-terminal domain"/>
    <property type="match status" value="1"/>
</dbReference>
<evidence type="ECO:0000313" key="4">
    <source>
        <dbReference type="Proteomes" id="UP000074382"/>
    </source>
</evidence>
<accession>A0A147KJZ4</accession>
<gene>
    <name evidence="3" type="ORF">AC529_05880</name>
</gene>
<dbReference type="AlphaFoldDB" id="A0A147KJZ4"/>
<dbReference type="CDD" id="cd16936">
    <property type="entry name" value="HATPase_RsbW-like"/>
    <property type="match status" value="1"/>
</dbReference>
<evidence type="ECO:0000313" key="3">
    <source>
        <dbReference type="EMBL" id="KUP97588.1"/>
    </source>
</evidence>
<keyword evidence="1" id="KW-0418">Kinase</keyword>
<evidence type="ECO:0000259" key="2">
    <source>
        <dbReference type="Pfam" id="PF13581"/>
    </source>
</evidence>
<dbReference type="InterPro" id="IPR003594">
    <property type="entry name" value="HATPase_dom"/>
</dbReference>
<dbReference type="InterPro" id="IPR036890">
    <property type="entry name" value="HATPase_C_sf"/>
</dbReference>
<sequence length="169" mass="18009">MTAAQPPSAPPVPLVRWEPRVYPGSLALAGRVRSHVCRDLDGFPSGLVDDVQLCASELFANAVVHTASGAPGGEVVCSLSLPAPDRLRLAVTDGGLTPHRPRIPDLDCTEWFTVERHRGLLLVSALALDWGHRPVVSHPRANLGLVVWADFALDPAQVPPGLPAFVART</sequence>
<feature type="domain" description="Histidine kinase/HSP90-like ATPase" evidence="2">
    <location>
        <begin position="25"/>
        <end position="127"/>
    </location>
</feature>
<proteinExistence type="predicted"/>
<dbReference type="STRING" id="665004.AC529_05880"/>
<comment type="caution">
    <text evidence="3">The sequence shown here is derived from an EMBL/GenBank/DDBJ whole genome shotgun (WGS) entry which is preliminary data.</text>
</comment>
<protein>
    <recommendedName>
        <fullName evidence="2">Histidine kinase/HSP90-like ATPase domain-containing protein</fullName>
    </recommendedName>
</protein>